<evidence type="ECO:0000313" key="2">
    <source>
        <dbReference type="EMBL" id="MFC6331088.1"/>
    </source>
</evidence>
<feature type="transmembrane region" description="Helical" evidence="1">
    <location>
        <begin position="137"/>
        <end position="161"/>
    </location>
</feature>
<protein>
    <submittedName>
        <fullName evidence="2">DUF3267 domain-containing protein</fullName>
    </submittedName>
</protein>
<dbReference type="RefSeq" id="WP_379229948.1">
    <property type="nucleotide sequence ID" value="NZ_JBHSTE010000001.1"/>
</dbReference>
<keyword evidence="1" id="KW-1133">Transmembrane helix</keyword>
<proteinExistence type="predicted"/>
<dbReference type="Pfam" id="PF11667">
    <property type="entry name" value="DUF3267"/>
    <property type="match status" value="1"/>
</dbReference>
<reference evidence="3" key="1">
    <citation type="journal article" date="2019" name="Int. J. Syst. Evol. Microbiol.">
        <title>The Global Catalogue of Microorganisms (GCM) 10K type strain sequencing project: providing services to taxonomists for standard genome sequencing and annotation.</title>
        <authorList>
            <consortium name="The Broad Institute Genomics Platform"/>
            <consortium name="The Broad Institute Genome Sequencing Center for Infectious Disease"/>
            <person name="Wu L."/>
            <person name="Ma J."/>
        </authorList>
    </citation>
    <scope>NUCLEOTIDE SEQUENCE [LARGE SCALE GENOMIC DNA]</scope>
    <source>
        <strain evidence="3">PCU 280</strain>
    </source>
</reference>
<feature type="transmembrane region" description="Helical" evidence="1">
    <location>
        <begin position="34"/>
        <end position="52"/>
    </location>
</feature>
<evidence type="ECO:0000313" key="3">
    <source>
        <dbReference type="Proteomes" id="UP001596233"/>
    </source>
</evidence>
<dbReference type="Proteomes" id="UP001596233">
    <property type="component" value="Unassembled WGS sequence"/>
</dbReference>
<dbReference type="InterPro" id="IPR021683">
    <property type="entry name" value="DUF3267"/>
</dbReference>
<keyword evidence="1" id="KW-0812">Transmembrane</keyword>
<sequence>MILWFRHLPELHMDLVEWNPFIQHRWFRENYMKLVYFLQFVIFLFPFIYGGWLPHVHLFVLILIGILVFITHEALHIIVIYKKGDISLTFSGIFFWLHTNAILSKLRFWFFMSLPFIALSVLPFIISFFATGEFKSILFFISWINAMFSASDIVNSFLIAIKPKNSLFRNGYYRVQSDRTLNT</sequence>
<feature type="transmembrane region" description="Helical" evidence="1">
    <location>
        <begin position="108"/>
        <end position="131"/>
    </location>
</feature>
<comment type="caution">
    <text evidence="2">The sequence shown here is derived from an EMBL/GenBank/DDBJ whole genome shotgun (WGS) entry which is preliminary data.</text>
</comment>
<dbReference type="EMBL" id="JBHSTE010000001">
    <property type="protein sequence ID" value="MFC6331088.1"/>
    <property type="molecule type" value="Genomic_DNA"/>
</dbReference>
<keyword evidence="1" id="KW-0472">Membrane</keyword>
<name>A0ABW1V073_9BACL</name>
<feature type="transmembrane region" description="Helical" evidence="1">
    <location>
        <begin position="58"/>
        <end position="81"/>
    </location>
</feature>
<organism evidence="2 3">
    <name type="scientific">Paenibacillus septentrionalis</name>
    <dbReference type="NCBI Taxonomy" id="429342"/>
    <lineage>
        <taxon>Bacteria</taxon>
        <taxon>Bacillati</taxon>
        <taxon>Bacillota</taxon>
        <taxon>Bacilli</taxon>
        <taxon>Bacillales</taxon>
        <taxon>Paenibacillaceae</taxon>
        <taxon>Paenibacillus</taxon>
    </lineage>
</organism>
<accession>A0ABW1V073</accession>
<keyword evidence="3" id="KW-1185">Reference proteome</keyword>
<gene>
    <name evidence="2" type="ORF">ACFP56_00520</name>
</gene>
<evidence type="ECO:0000256" key="1">
    <source>
        <dbReference type="SAM" id="Phobius"/>
    </source>
</evidence>